<dbReference type="InterPro" id="IPR003728">
    <property type="entry name" value="Ribosome_maturation_RimP"/>
</dbReference>
<evidence type="ECO:0000256" key="1">
    <source>
        <dbReference type="ARBA" id="ARBA00022490"/>
    </source>
</evidence>
<dbReference type="Proteomes" id="UP000253790">
    <property type="component" value="Chromosome"/>
</dbReference>
<keyword evidence="6" id="KW-1185">Reference proteome</keyword>
<evidence type="ECO:0000256" key="3">
    <source>
        <dbReference type="HAMAP-Rule" id="MF_01077"/>
    </source>
</evidence>
<keyword evidence="1 3" id="KW-0963">Cytoplasm</keyword>
<dbReference type="CDD" id="cd01734">
    <property type="entry name" value="YlxS_C"/>
    <property type="match status" value="1"/>
</dbReference>
<dbReference type="InterPro" id="IPR028998">
    <property type="entry name" value="RimP_C"/>
</dbReference>
<dbReference type="InterPro" id="IPR035956">
    <property type="entry name" value="RimP_N_sf"/>
</dbReference>
<comment type="subcellular location">
    <subcellularLocation>
        <location evidence="3">Cytoplasm</location>
    </subcellularLocation>
</comment>
<sequence length="165" mass="17388">MELVSEPLAAAGVVVDDASVQQAGRRRLVRVFVARDVSGLPAEDGSSAVAPLSLDEVAEATRVVSDVLDSSDAMGEAPYTLEVSSPGLDRPLRSRDHFRRNVGRLLTVTRTEGLSPVTGRLLATGADGIRLAGGAPQDAPTDIPWEDVTRATVQVEFSRPDGKDA</sequence>
<name>A0A345NRY4_9MICO</name>
<keyword evidence="2 3" id="KW-0690">Ribosome biogenesis</keyword>
<organism evidence="5 6">
    <name type="scientific">Ornithinimicrobium avium</name>
    <dbReference type="NCBI Taxonomy" id="2283195"/>
    <lineage>
        <taxon>Bacteria</taxon>
        <taxon>Bacillati</taxon>
        <taxon>Actinomycetota</taxon>
        <taxon>Actinomycetes</taxon>
        <taxon>Micrococcales</taxon>
        <taxon>Ornithinimicrobiaceae</taxon>
        <taxon>Ornithinimicrobium</taxon>
    </lineage>
</organism>
<gene>
    <name evidence="3" type="primary">rimP</name>
    <name evidence="5" type="ORF">DV701_00920</name>
</gene>
<dbReference type="EMBL" id="CP031229">
    <property type="protein sequence ID" value="AXH97792.1"/>
    <property type="molecule type" value="Genomic_DNA"/>
</dbReference>
<evidence type="ECO:0000313" key="6">
    <source>
        <dbReference type="Proteomes" id="UP000253790"/>
    </source>
</evidence>
<dbReference type="PANTHER" id="PTHR33867:SF1">
    <property type="entry name" value="RIBOSOME MATURATION FACTOR RIMP"/>
    <property type="match status" value="1"/>
</dbReference>
<dbReference type="GO" id="GO:0006412">
    <property type="term" value="P:translation"/>
    <property type="evidence" value="ECO:0007669"/>
    <property type="project" value="TreeGrafter"/>
</dbReference>
<evidence type="ECO:0000313" key="5">
    <source>
        <dbReference type="EMBL" id="AXH97792.1"/>
    </source>
</evidence>
<protein>
    <recommendedName>
        <fullName evidence="3">Ribosome maturation factor RimP</fullName>
    </recommendedName>
</protein>
<dbReference type="KEGG" id="orn:DV701_00920"/>
<dbReference type="Pfam" id="PF02576">
    <property type="entry name" value="RimP_N"/>
    <property type="match status" value="1"/>
</dbReference>
<evidence type="ECO:0000259" key="4">
    <source>
        <dbReference type="Pfam" id="PF02576"/>
    </source>
</evidence>
<proteinExistence type="inferred from homology"/>
<feature type="domain" description="Ribosome maturation factor RimP N-terminal" evidence="4">
    <location>
        <begin position="5"/>
        <end position="89"/>
    </location>
</feature>
<comment type="similarity">
    <text evidence="3">Belongs to the RimP family.</text>
</comment>
<dbReference type="InterPro" id="IPR028989">
    <property type="entry name" value="RimP_N"/>
</dbReference>
<comment type="function">
    <text evidence="3">Required for maturation of 30S ribosomal subunits.</text>
</comment>
<evidence type="ECO:0000256" key="2">
    <source>
        <dbReference type="ARBA" id="ARBA00022517"/>
    </source>
</evidence>
<dbReference type="SUPFAM" id="SSF75420">
    <property type="entry name" value="YhbC-like, N-terminal domain"/>
    <property type="match status" value="1"/>
</dbReference>
<accession>A0A345NRY4</accession>
<dbReference type="Gene3D" id="3.30.300.70">
    <property type="entry name" value="RimP-like superfamily, N-terminal"/>
    <property type="match status" value="1"/>
</dbReference>
<dbReference type="OrthoDB" id="9805006at2"/>
<reference evidence="5 6" key="1">
    <citation type="submission" date="2018-07" db="EMBL/GenBank/DDBJ databases">
        <title>Complete genome sequencing of Ornithinimicrobium sp. AMA3305.</title>
        <authorList>
            <person name="Bae J.-W."/>
        </authorList>
    </citation>
    <scope>NUCLEOTIDE SEQUENCE [LARGE SCALE GENOMIC DNA]</scope>
    <source>
        <strain evidence="5 6">AMA3305</strain>
    </source>
</reference>
<dbReference type="HAMAP" id="MF_01077">
    <property type="entry name" value="RimP"/>
    <property type="match status" value="1"/>
</dbReference>
<dbReference type="PANTHER" id="PTHR33867">
    <property type="entry name" value="RIBOSOME MATURATION FACTOR RIMP"/>
    <property type="match status" value="1"/>
</dbReference>
<dbReference type="GO" id="GO:0000028">
    <property type="term" value="P:ribosomal small subunit assembly"/>
    <property type="evidence" value="ECO:0007669"/>
    <property type="project" value="TreeGrafter"/>
</dbReference>
<dbReference type="AlphaFoldDB" id="A0A345NRY4"/>
<dbReference type="GO" id="GO:0005829">
    <property type="term" value="C:cytosol"/>
    <property type="evidence" value="ECO:0007669"/>
    <property type="project" value="TreeGrafter"/>
</dbReference>